<dbReference type="PANTHER" id="PTHR47815:SF1">
    <property type="entry name" value="UNIVERSAL STRESS PROTEIN A FAMILY PROTEIN C25B2.10"/>
    <property type="match status" value="1"/>
</dbReference>
<protein>
    <recommendedName>
        <fullName evidence="2">UspA domain-containing protein</fullName>
    </recommendedName>
</protein>
<feature type="region of interest" description="Disordered" evidence="1">
    <location>
        <begin position="1"/>
        <end position="87"/>
    </location>
</feature>
<sequence length="324" mass="35196">MASASAPGSEMPSPPHSPPLHRDSAVTFLPQLAPSQTHASSGPSSIAPSALSAPSSASSRSRSPGPTGIKMPSRAAGGSLGGLSEKGGAWERKVGFDTMPDADETVSGEFSYTLQVKSRGYRRTKNTRTFMCAFDTNAYSERALEWLMESLVEDGDEVVALRVLEGEADSIDQDEAREEARELIDSIVDLNDDVEERRISIVVEFVAGDSVTSTVLRMIHVYRPDSLTVGTRGKTPNAFAKLLGGASMGSVSREILSRSPVPVVVVRPEAKVRKHRKKRQEDPKRRSYHDLVAKAHSLPLSRDSSHQEPSRFHGHAHFSHDDDE</sequence>
<proteinExistence type="predicted"/>
<dbReference type="Proteomes" id="UP000245946">
    <property type="component" value="Unassembled WGS sequence"/>
</dbReference>
<dbReference type="PANTHER" id="PTHR47815">
    <property type="entry name" value="UNIVERSAL STRESS PROTEIN A FAMILY PROTEIN C25B2.10"/>
    <property type="match status" value="1"/>
</dbReference>
<dbReference type="InterPro" id="IPR014729">
    <property type="entry name" value="Rossmann-like_a/b/a_fold"/>
</dbReference>
<dbReference type="OrthoDB" id="843225at2759"/>
<organism evidence="3 4">
    <name type="scientific">Tilletiopsis washingtonensis</name>
    <dbReference type="NCBI Taxonomy" id="58919"/>
    <lineage>
        <taxon>Eukaryota</taxon>
        <taxon>Fungi</taxon>
        <taxon>Dikarya</taxon>
        <taxon>Basidiomycota</taxon>
        <taxon>Ustilaginomycotina</taxon>
        <taxon>Exobasidiomycetes</taxon>
        <taxon>Entylomatales</taxon>
        <taxon>Entylomatales incertae sedis</taxon>
        <taxon>Tilletiopsis</taxon>
    </lineage>
</organism>
<dbReference type="InterPro" id="IPR006016">
    <property type="entry name" value="UspA"/>
</dbReference>
<feature type="compositionally biased region" description="Basic and acidic residues" evidence="1">
    <location>
        <begin position="279"/>
        <end position="293"/>
    </location>
</feature>
<dbReference type="RefSeq" id="XP_025600839.1">
    <property type="nucleotide sequence ID" value="XM_025741603.1"/>
</dbReference>
<name>A0A316ZFP1_9BASI</name>
<evidence type="ECO:0000259" key="2">
    <source>
        <dbReference type="Pfam" id="PF00582"/>
    </source>
</evidence>
<dbReference type="SUPFAM" id="SSF52402">
    <property type="entry name" value="Adenine nucleotide alpha hydrolases-like"/>
    <property type="match status" value="1"/>
</dbReference>
<feature type="compositionally biased region" description="Low complexity" evidence="1">
    <location>
        <begin position="39"/>
        <end position="66"/>
    </location>
</feature>
<dbReference type="GeneID" id="37269147"/>
<dbReference type="Gene3D" id="3.40.50.620">
    <property type="entry name" value="HUPs"/>
    <property type="match status" value="1"/>
</dbReference>
<gene>
    <name evidence="3" type="ORF">FA09DRAFT_327980</name>
</gene>
<dbReference type="EMBL" id="KZ819285">
    <property type="protein sequence ID" value="PWO00561.1"/>
    <property type="molecule type" value="Genomic_DNA"/>
</dbReference>
<dbReference type="STRING" id="58919.A0A316ZFP1"/>
<keyword evidence="4" id="KW-1185">Reference proteome</keyword>
<evidence type="ECO:0000256" key="1">
    <source>
        <dbReference type="SAM" id="MobiDB-lite"/>
    </source>
</evidence>
<feature type="region of interest" description="Disordered" evidence="1">
    <location>
        <begin position="270"/>
        <end position="324"/>
    </location>
</feature>
<accession>A0A316ZFP1</accession>
<evidence type="ECO:0000313" key="3">
    <source>
        <dbReference type="EMBL" id="PWO00561.1"/>
    </source>
</evidence>
<feature type="domain" description="UspA" evidence="2">
    <location>
        <begin position="128"/>
        <end position="267"/>
    </location>
</feature>
<reference evidence="3 4" key="1">
    <citation type="journal article" date="2018" name="Mol. Biol. Evol.">
        <title>Broad Genomic Sampling Reveals a Smut Pathogenic Ancestry of the Fungal Clade Ustilaginomycotina.</title>
        <authorList>
            <person name="Kijpornyongpan T."/>
            <person name="Mondo S.J."/>
            <person name="Barry K."/>
            <person name="Sandor L."/>
            <person name="Lee J."/>
            <person name="Lipzen A."/>
            <person name="Pangilinan J."/>
            <person name="LaButti K."/>
            <person name="Hainaut M."/>
            <person name="Henrissat B."/>
            <person name="Grigoriev I.V."/>
            <person name="Spatafora J.W."/>
            <person name="Aime M.C."/>
        </authorList>
    </citation>
    <scope>NUCLEOTIDE SEQUENCE [LARGE SCALE GENOMIC DNA]</scope>
    <source>
        <strain evidence="3 4">MCA 4186</strain>
    </source>
</reference>
<dbReference type="CDD" id="cd23659">
    <property type="entry name" value="USP_At3g01520-like"/>
    <property type="match status" value="1"/>
</dbReference>
<dbReference type="Pfam" id="PF00582">
    <property type="entry name" value="Usp"/>
    <property type="match status" value="1"/>
</dbReference>
<evidence type="ECO:0000313" key="4">
    <source>
        <dbReference type="Proteomes" id="UP000245946"/>
    </source>
</evidence>
<dbReference type="AlphaFoldDB" id="A0A316ZFP1"/>